<dbReference type="RefSeq" id="WP_016390858.1">
    <property type="nucleotide sequence ID" value="NZ_KE646810.1"/>
</dbReference>
<dbReference type="InterPro" id="IPR014408">
    <property type="entry name" value="dGMP_Pdiesterase_EAL/HD-GYP"/>
</dbReference>
<dbReference type="InterPro" id="IPR052340">
    <property type="entry name" value="RNase_Y/CdgJ"/>
</dbReference>
<dbReference type="InterPro" id="IPR001633">
    <property type="entry name" value="EAL_dom"/>
</dbReference>
<dbReference type="PANTHER" id="PTHR33525:SF4">
    <property type="entry name" value="CYCLIC DI-GMP PHOSPHODIESTERASE CDGJ"/>
    <property type="match status" value="1"/>
</dbReference>
<protein>
    <submittedName>
        <fullName evidence="3">Cyclic diguanylate phosphodiesterase</fullName>
    </submittedName>
</protein>
<dbReference type="Gene3D" id="3.20.20.450">
    <property type="entry name" value="EAL domain"/>
    <property type="match status" value="1"/>
</dbReference>
<evidence type="ECO:0000259" key="2">
    <source>
        <dbReference type="PROSITE" id="PS51833"/>
    </source>
</evidence>
<evidence type="ECO:0000259" key="1">
    <source>
        <dbReference type="PROSITE" id="PS50883"/>
    </source>
</evidence>
<sequence length="390" mass="44217">MRHFSFARQPILNRSLELHAYEFLYRPIEDEKQQTHSLTAEVIASSALDLGLQKAANNHFVFINISYEDLFSPLIEALPSEQVILELLEDIQPDASLIERAQELSEKGFTFALDDFVYSPKWDPLIELASIIKFDLTLTSIEVNKALIEKLQPCAIQFLAEKIETFDDFNAYKQIGCELFQGYFFSRPELIKGRTVSASTFAIIQLLAHVNQVDISMSELESTIEKDPNLTHMLLKYLNSASFSFKNPIERIKQAIVILGIDETKKWATLISLRSIPSKPLELIKHALVRAKLAENIAVKNDKAHPNSYFLMGLLSTLDALLDMTMKEAVKPLPLKSEIIDALVEQKGEMGEVLKIIIKHEQQLNWPIGDNYSNDYLKACQWADDASSSI</sequence>
<dbReference type="EMBL" id="ASHL01000010">
    <property type="protein sequence ID" value="EPD12429.1"/>
    <property type="molecule type" value="Genomic_DNA"/>
</dbReference>
<dbReference type="Pfam" id="PF00563">
    <property type="entry name" value="EAL"/>
    <property type="match status" value="1"/>
</dbReference>
<dbReference type="SUPFAM" id="SSF109604">
    <property type="entry name" value="HD-domain/PDEase-like"/>
    <property type="match status" value="1"/>
</dbReference>
<feature type="domain" description="EAL" evidence="1">
    <location>
        <begin position="1"/>
        <end position="202"/>
    </location>
</feature>
<keyword evidence="4" id="KW-1185">Reference proteome</keyword>
<dbReference type="PANTHER" id="PTHR33525">
    <property type="match status" value="1"/>
</dbReference>
<dbReference type="SMART" id="SM00052">
    <property type="entry name" value="EAL"/>
    <property type="match status" value="1"/>
</dbReference>
<accession>A0AB33Z045</accession>
<dbReference type="SUPFAM" id="SSF141868">
    <property type="entry name" value="EAL domain-like"/>
    <property type="match status" value="1"/>
</dbReference>
<gene>
    <name evidence="3" type="ORF">L196_09924</name>
</gene>
<dbReference type="AlphaFoldDB" id="A0AB33Z045"/>
<dbReference type="InterPro" id="IPR013976">
    <property type="entry name" value="HDOD"/>
</dbReference>
<dbReference type="InterPro" id="IPR035919">
    <property type="entry name" value="EAL_sf"/>
</dbReference>
<dbReference type="PIRSF" id="PIRSF003180">
    <property type="entry name" value="DiGMPpdiest_YuxH"/>
    <property type="match status" value="1"/>
</dbReference>
<dbReference type="Gene3D" id="1.10.3210.10">
    <property type="entry name" value="Hypothetical protein af1432"/>
    <property type="match status" value="1"/>
</dbReference>
<evidence type="ECO:0000313" key="3">
    <source>
        <dbReference type="EMBL" id="EPD12429.1"/>
    </source>
</evidence>
<dbReference type="PROSITE" id="PS50883">
    <property type="entry name" value="EAL"/>
    <property type="match status" value="1"/>
</dbReference>
<comment type="caution">
    <text evidence="3">The sequence shown here is derived from an EMBL/GenBank/DDBJ whole genome shotgun (WGS) entry which is preliminary data.</text>
</comment>
<evidence type="ECO:0000313" key="4">
    <source>
        <dbReference type="Proteomes" id="UP000015462"/>
    </source>
</evidence>
<dbReference type="Proteomes" id="UP000015462">
    <property type="component" value="Unassembled WGS sequence"/>
</dbReference>
<name>A0AB33Z045_9GAMM</name>
<dbReference type="PROSITE" id="PS51833">
    <property type="entry name" value="HDOD"/>
    <property type="match status" value="1"/>
</dbReference>
<reference evidence="3 4" key="1">
    <citation type="journal article" date="2013" name="Genome Announc.">
        <title>Genome Sequence of the Pyrene- and Fluoranthene-Degrading Bacterium Cycloclasticus sp. Strain PY97M.</title>
        <authorList>
            <person name="Cui Z."/>
            <person name="Xu G."/>
            <person name="Li Q."/>
            <person name="Gao W."/>
            <person name="Zheng L."/>
        </authorList>
    </citation>
    <scope>NUCLEOTIDE SEQUENCE [LARGE SCALE GENOMIC DNA]</scope>
    <source>
        <strain evidence="3 4">PY97M</strain>
    </source>
</reference>
<proteinExistence type="predicted"/>
<organism evidence="3 4">
    <name type="scientific">Cycloclasticus pugetii</name>
    <dbReference type="NCBI Taxonomy" id="34068"/>
    <lineage>
        <taxon>Bacteria</taxon>
        <taxon>Pseudomonadati</taxon>
        <taxon>Pseudomonadota</taxon>
        <taxon>Gammaproteobacteria</taxon>
        <taxon>Thiotrichales</taxon>
        <taxon>Piscirickettsiaceae</taxon>
        <taxon>Cycloclasticus</taxon>
    </lineage>
</organism>
<feature type="domain" description="HDOD" evidence="2">
    <location>
        <begin position="196"/>
        <end position="382"/>
    </location>
</feature>
<dbReference type="Pfam" id="PF08668">
    <property type="entry name" value="HDOD"/>
    <property type="match status" value="1"/>
</dbReference>